<feature type="region of interest" description="Disordered" evidence="19">
    <location>
        <begin position="2042"/>
        <end position="2112"/>
    </location>
</feature>
<dbReference type="InterPro" id="IPR042294">
    <property type="entry name" value="SETD2_animal"/>
</dbReference>
<evidence type="ECO:0000256" key="7">
    <source>
        <dbReference type="ARBA" id="ARBA00022603"/>
    </source>
</evidence>
<dbReference type="PANTHER" id="PTHR46711">
    <property type="entry name" value="HISTONE-LYSINE N-METHYLTRANSFERASE SETD2"/>
    <property type="match status" value="1"/>
</dbReference>
<keyword evidence="15" id="KW-0804">Transcription</keyword>
<keyword evidence="7" id="KW-0489">Methyltransferase</keyword>
<proteinExistence type="predicted"/>
<dbReference type="SMART" id="SM00570">
    <property type="entry name" value="AWS"/>
    <property type="match status" value="1"/>
</dbReference>
<feature type="compositionally biased region" description="Acidic residues" evidence="19">
    <location>
        <begin position="2087"/>
        <end position="2097"/>
    </location>
</feature>
<evidence type="ECO:0000256" key="14">
    <source>
        <dbReference type="ARBA" id="ARBA00023015"/>
    </source>
</evidence>
<comment type="catalytic activity">
    <reaction evidence="18">
        <text>L-lysyl(36)-[histone H3] + 3 S-adenosyl-L-methionine = N(6),N(6),N(6)-trimethyl-L-lysyl(36)-[histone H3] + 3 S-adenosyl-L-homocysteine + 3 H(+)</text>
        <dbReference type="Rhea" id="RHEA:60324"/>
        <dbReference type="Rhea" id="RHEA-COMP:9785"/>
        <dbReference type="Rhea" id="RHEA-COMP:15536"/>
        <dbReference type="ChEBI" id="CHEBI:15378"/>
        <dbReference type="ChEBI" id="CHEBI:29969"/>
        <dbReference type="ChEBI" id="CHEBI:57856"/>
        <dbReference type="ChEBI" id="CHEBI:59789"/>
        <dbReference type="ChEBI" id="CHEBI:61961"/>
        <dbReference type="EC" id="2.1.1.359"/>
    </reaction>
</comment>
<feature type="compositionally biased region" description="Acidic residues" evidence="19">
    <location>
        <begin position="1128"/>
        <end position="1140"/>
    </location>
</feature>
<dbReference type="GO" id="GO:0140955">
    <property type="term" value="F:histone H3K36 trimethyltransferase activity"/>
    <property type="evidence" value="ECO:0007669"/>
    <property type="project" value="UniProtKB-EC"/>
</dbReference>
<evidence type="ECO:0000256" key="3">
    <source>
        <dbReference type="ARBA" id="ARBA00012178"/>
    </source>
</evidence>
<feature type="region of interest" description="Disordered" evidence="19">
    <location>
        <begin position="1016"/>
        <end position="1388"/>
    </location>
</feature>
<feature type="region of interest" description="Disordered" evidence="19">
    <location>
        <begin position="602"/>
        <end position="621"/>
    </location>
</feature>
<dbReference type="GO" id="GO:0030154">
    <property type="term" value="P:cell differentiation"/>
    <property type="evidence" value="ECO:0007669"/>
    <property type="project" value="UniProtKB-KW"/>
</dbReference>
<feature type="compositionally biased region" description="Basic and acidic residues" evidence="19">
    <location>
        <begin position="1179"/>
        <end position="1205"/>
    </location>
</feature>
<dbReference type="CDD" id="cd19172">
    <property type="entry name" value="SET_SETD2"/>
    <property type="match status" value="1"/>
</dbReference>
<dbReference type="GO" id="GO:0005694">
    <property type="term" value="C:chromosome"/>
    <property type="evidence" value="ECO:0007669"/>
    <property type="project" value="UniProtKB-SubCell"/>
</dbReference>
<feature type="compositionally biased region" description="Acidic residues" evidence="19">
    <location>
        <begin position="2046"/>
        <end position="2064"/>
    </location>
</feature>
<dbReference type="GO" id="GO:0005634">
    <property type="term" value="C:nucleus"/>
    <property type="evidence" value="ECO:0007669"/>
    <property type="project" value="UniProtKB-SubCell"/>
</dbReference>
<feature type="compositionally biased region" description="Basic and acidic residues" evidence="19">
    <location>
        <begin position="276"/>
        <end position="332"/>
    </location>
</feature>
<evidence type="ECO:0000256" key="18">
    <source>
        <dbReference type="ARBA" id="ARBA00047545"/>
    </source>
</evidence>
<protein>
    <recommendedName>
        <fullName evidence="3">[histone H3]-lysine(36) N-trimethyltransferase</fullName>
        <ecNumber evidence="3">2.1.1.359</ecNumber>
    </recommendedName>
    <alternativeName>
        <fullName evidence="17">SET domain-containing protein 2</fullName>
    </alternativeName>
</protein>
<feature type="region of interest" description="Disordered" evidence="19">
    <location>
        <begin position="1"/>
        <end position="58"/>
    </location>
</feature>
<feature type="compositionally biased region" description="Polar residues" evidence="19">
    <location>
        <begin position="2065"/>
        <end position="2075"/>
    </location>
</feature>
<evidence type="ECO:0000256" key="8">
    <source>
        <dbReference type="ARBA" id="ARBA00022679"/>
    </source>
</evidence>
<dbReference type="OrthoDB" id="422362at2759"/>
<dbReference type="EC" id="2.1.1.359" evidence="3"/>
<feature type="compositionally biased region" description="Basic and acidic residues" evidence="19">
    <location>
        <begin position="413"/>
        <end position="426"/>
    </location>
</feature>
<evidence type="ECO:0000256" key="13">
    <source>
        <dbReference type="ARBA" id="ARBA00022853"/>
    </source>
</evidence>
<keyword evidence="8" id="KW-0808">Transferase</keyword>
<evidence type="ECO:0000256" key="19">
    <source>
        <dbReference type="SAM" id="MobiDB-lite"/>
    </source>
</evidence>
<dbReference type="Gene3D" id="1.20.930.10">
    <property type="entry name" value="Conserved domain common to transcription factors TFIIS, elongin A, CRSP70"/>
    <property type="match status" value="1"/>
</dbReference>
<dbReference type="CDD" id="cd00201">
    <property type="entry name" value="WW"/>
    <property type="match status" value="1"/>
</dbReference>
<dbReference type="SUPFAM" id="SSF51045">
    <property type="entry name" value="WW domain"/>
    <property type="match status" value="1"/>
</dbReference>
<feature type="compositionally biased region" description="Basic and acidic residues" evidence="19">
    <location>
        <begin position="364"/>
        <end position="380"/>
    </location>
</feature>
<keyword evidence="5" id="KW-0217">Developmental protein</keyword>
<dbReference type="SUPFAM" id="SSF82199">
    <property type="entry name" value="SET domain"/>
    <property type="match status" value="1"/>
</dbReference>
<feature type="compositionally biased region" description="Polar residues" evidence="19">
    <location>
        <begin position="1025"/>
        <end position="1037"/>
    </location>
</feature>
<accession>A0A401P1V1</accession>
<dbReference type="SMART" id="SM00456">
    <property type="entry name" value="WW"/>
    <property type="match status" value="1"/>
</dbReference>
<feature type="compositionally biased region" description="Basic and acidic residues" evidence="19">
    <location>
        <begin position="233"/>
        <end position="242"/>
    </location>
</feature>
<dbReference type="FunFam" id="1.20.930.10:FF:000004">
    <property type="entry name" value="Histone-lysine N-methyltransferase"/>
    <property type="match status" value="1"/>
</dbReference>
<keyword evidence="9" id="KW-0949">S-adenosyl-L-methionine</keyword>
<evidence type="ECO:0000256" key="15">
    <source>
        <dbReference type="ARBA" id="ARBA00023163"/>
    </source>
</evidence>
<dbReference type="GO" id="GO:0010468">
    <property type="term" value="P:regulation of gene expression"/>
    <property type="evidence" value="ECO:0007669"/>
    <property type="project" value="TreeGrafter"/>
</dbReference>
<feature type="region of interest" description="Disordered" evidence="19">
    <location>
        <begin position="1495"/>
        <end position="1535"/>
    </location>
</feature>
<dbReference type="InterPro" id="IPR046341">
    <property type="entry name" value="SET_dom_sf"/>
</dbReference>
<feature type="region of interest" description="Disordered" evidence="19">
    <location>
        <begin position="2534"/>
        <end position="2618"/>
    </location>
</feature>
<feature type="domain" description="Post-SET" evidence="22">
    <location>
        <begin position="1789"/>
        <end position="1805"/>
    </location>
</feature>
<dbReference type="GO" id="GO:0046872">
    <property type="term" value="F:metal ion binding"/>
    <property type="evidence" value="ECO:0007669"/>
    <property type="project" value="UniProtKB-KW"/>
</dbReference>
<evidence type="ECO:0000256" key="9">
    <source>
        <dbReference type="ARBA" id="ARBA00022691"/>
    </source>
</evidence>
<dbReference type="Pfam" id="PF00397">
    <property type="entry name" value="WW"/>
    <property type="match status" value="1"/>
</dbReference>
<feature type="domain" description="WW" evidence="20">
    <location>
        <begin position="2506"/>
        <end position="2539"/>
    </location>
</feature>
<keyword evidence="16" id="KW-0539">Nucleus</keyword>
<feature type="compositionally biased region" description="Basic and acidic residues" evidence="19">
    <location>
        <begin position="493"/>
        <end position="505"/>
    </location>
</feature>
<feature type="compositionally biased region" description="Polar residues" evidence="19">
    <location>
        <begin position="1241"/>
        <end position="1282"/>
    </location>
</feature>
<dbReference type="Gene3D" id="2.20.70.10">
    <property type="match status" value="1"/>
</dbReference>
<dbReference type="InterPro" id="IPR035441">
    <property type="entry name" value="TFIIS/LEDGF_dom_sf"/>
</dbReference>
<feature type="compositionally biased region" description="Basic and acidic residues" evidence="19">
    <location>
        <begin position="2098"/>
        <end position="2111"/>
    </location>
</feature>
<dbReference type="PROSITE" id="PS50868">
    <property type="entry name" value="POST_SET"/>
    <property type="match status" value="1"/>
</dbReference>
<dbReference type="EMBL" id="BFAA01008379">
    <property type="protein sequence ID" value="GCB67106.1"/>
    <property type="molecule type" value="Genomic_DNA"/>
</dbReference>
<reference evidence="24 25" key="1">
    <citation type="journal article" date="2018" name="Nat. Ecol. Evol.">
        <title>Shark genomes provide insights into elasmobranch evolution and the origin of vertebrates.</title>
        <authorList>
            <person name="Hara Y"/>
            <person name="Yamaguchi K"/>
            <person name="Onimaru K"/>
            <person name="Kadota M"/>
            <person name="Koyanagi M"/>
            <person name="Keeley SD"/>
            <person name="Tatsumi K"/>
            <person name="Tanaka K"/>
            <person name="Motone F"/>
            <person name="Kageyama Y"/>
            <person name="Nozu R"/>
            <person name="Adachi N"/>
            <person name="Nishimura O"/>
            <person name="Nakagawa R"/>
            <person name="Tanegashima C"/>
            <person name="Kiyatake I"/>
            <person name="Matsumoto R"/>
            <person name="Murakumo K"/>
            <person name="Nishida K"/>
            <person name="Terakita A"/>
            <person name="Kuratani S"/>
            <person name="Sato K"/>
            <person name="Hyodo S Kuraku.S."/>
        </authorList>
    </citation>
    <scope>NUCLEOTIDE SEQUENCE [LARGE SCALE GENOMIC DNA]</scope>
</reference>
<evidence type="ECO:0000259" key="23">
    <source>
        <dbReference type="PROSITE" id="PS51215"/>
    </source>
</evidence>
<dbReference type="PROSITE" id="PS50280">
    <property type="entry name" value="SET"/>
    <property type="match status" value="1"/>
</dbReference>
<comment type="caution">
    <text evidence="24">The sequence shown here is derived from an EMBL/GenBank/DDBJ whole genome shotgun (WGS) entry which is preliminary data.</text>
</comment>
<keyword evidence="4" id="KW-0158">Chromosome</keyword>
<dbReference type="PANTHER" id="PTHR46711:SF1">
    <property type="entry name" value="HISTONE-LYSINE N-METHYLTRANSFERASE SETD2"/>
    <property type="match status" value="1"/>
</dbReference>
<feature type="compositionally biased region" description="Basic and acidic residues" evidence="19">
    <location>
        <begin position="1"/>
        <end position="12"/>
    </location>
</feature>
<evidence type="ECO:0000256" key="6">
    <source>
        <dbReference type="ARBA" id="ARBA00022553"/>
    </source>
</evidence>
<evidence type="ECO:0000259" key="21">
    <source>
        <dbReference type="PROSITE" id="PS50280"/>
    </source>
</evidence>
<dbReference type="OMA" id="TCYEMEV"/>
<feature type="compositionally biased region" description="Basic and acidic residues" evidence="19">
    <location>
        <begin position="456"/>
        <end position="483"/>
    </location>
</feature>
<keyword evidence="25" id="KW-1185">Reference proteome</keyword>
<feature type="region of interest" description="Disordered" evidence="19">
    <location>
        <begin position="539"/>
        <end position="573"/>
    </location>
</feature>
<feature type="compositionally biased region" description="Polar residues" evidence="19">
    <location>
        <begin position="2154"/>
        <end position="2163"/>
    </location>
</feature>
<organism evidence="24 25">
    <name type="scientific">Scyliorhinus torazame</name>
    <name type="common">Cloudy catshark</name>
    <name type="synonym">Catulus torazame</name>
    <dbReference type="NCBI Taxonomy" id="75743"/>
    <lineage>
        <taxon>Eukaryota</taxon>
        <taxon>Metazoa</taxon>
        <taxon>Chordata</taxon>
        <taxon>Craniata</taxon>
        <taxon>Vertebrata</taxon>
        <taxon>Chondrichthyes</taxon>
        <taxon>Elasmobranchii</taxon>
        <taxon>Galeomorphii</taxon>
        <taxon>Galeoidea</taxon>
        <taxon>Carcharhiniformes</taxon>
        <taxon>Scyliorhinidae</taxon>
        <taxon>Scyliorhinus</taxon>
    </lineage>
</organism>
<feature type="non-terminal residue" evidence="24">
    <location>
        <position position="2618"/>
    </location>
</feature>
<feature type="compositionally biased region" description="Polar residues" evidence="19">
    <location>
        <begin position="30"/>
        <end position="48"/>
    </location>
</feature>
<evidence type="ECO:0000256" key="11">
    <source>
        <dbReference type="ARBA" id="ARBA00022782"/>
    </source>
</evidence>
<feature type="compositionally biased region" description="Basic and acidic residues" evidence="19">
    <location>
        <begin position="559"/>
        <end position="573"/>
    </location>
</feature>
<dbReference type="Gene3D" id="2.170.270.10">
    <property type="entry name" value="SET domain"/>
    <property type="match status" value="1"/>
</dbReference>
<feature type="compositionally biased region" description="Polar residues" evidence="19">
    <location>
        <begin position="1077"/>
        <end position="1095"/>
    </location>
</feature>
<keyword evidence="6" id="KW-0597">Phosphoprotein</keyword>
<evidence type="ECO:0000259" key="22">
    <source>
        <dbReference type="PROSITE" id="PS50868"/>
    </source>
</evidence>
<keyword evidence="12" id="KW-0862">Zinc</keyword>
<feature type="region of interest" description="Disordered" evidence="19">
    <location>
        <begin position="116"/>
        <end position="521"/>
    </location>
</feature>
<feature type="compositionally biased region" description="Basic and acidic residues" evidence="19">
    <location>
        <begin position="2168"/>
        <end position="2179"/>
    </location>
</feature>
<dbReference type="SMART" id="SM00508">
    <property type="entry name" value="PostSET"/>
    <property type="match status" value="1"/>
</dbReference>
<dbReference type="InterPro" id="IPR003616">
    <property type="entry name" value="Post-SET_dom"/>
</dbReference>
<dbReference type="InterPro" id="IPR036020">
    <property type="entry name" value="WW_dom_sf"/>
</dbReference>
<evidence type="ECO:0000313" key="25">
    <source>
        <dbReference type="Proteomes" id="UP000288216"/>
    </source>
</evidence>
<feature type="compositionally biased region" description="Polar residues" evidence="19">
    <location>
        <begin position="1342"/>
        <end position="1358"/>
    </location>
</feature>
<feature type="compositionally biased region" description="Polar residues" evidence="19">
    <location>
        <begin position="1965"/>
        <end position="1980"/>
    </location>
</feature>
<dbReference type="InterPro" id="IPR001214">
    <property type="entry name" value="SET_dom"/>
</dbReference>
<dbReference type="SMART" id="SM00317">
    <property type="entry name" value="SET"/>
    <property type="match status" value="1"/>
</dbReference>
<feature type="compositionally biased region" description="Basic and acidic residues" evidence="19">
    <location>
        <begin position="2607"/>
        <end position="2618"/>
    </location>
</feature>
<dbReference type="PROSITE" id="PS50020">
    <property type="entry name" value="WW_DOMAIN_2"/>
    <property type="match status" value="1"/>
</dbReference>
<dbReference type="STRING" id="75743.A0A401P1V1"/>
<keyword evidence="11" id="KW-0221">Differentiation</keyword>
<evidence type="ECO:0000259" key="20">
    <source>
        <dbReference type="PROSITE" id="PS50020"/>
    </source>
</evidence>
<evidence type="ECO:0000313" key="24">
    <source>
        <dbReference type="EMBL" id="GCB67106.1"/>
    </source>
</evidence>
<dbReference type="Pfam" id="PF17907">
    <property type="entry name" value="AWS"/>
    <property type="match status" value="1"/>
</dbReference>
<feature type="compositionally biased region" description="Low complexity" evidence="19">
    <location>
        <begin position="1165"/>
        <end position="1178"/>
    </location>
</feature>
<feature type="compositionally biased region" description="Basic and acidic residues" evidence="19">
    <location>
        <begin position="1500"/>
        <end position="1528"/>
    </location>
</feature>
<feature type="compositionally biased region" description="Basic and acidic residues" evidence="19">
    <location>
        <begin position="339"/>
        <end position="357"/>
    </location>
</feature>
<evidence type="ECO:0000256" key="10">
    <source>
        <dbReference type="ARBA" id="ARBA00022723"/>
    </source>
</evidence>
<feature type="compositionally biased region" description="Acidic residues" evidence="19">
    <location>
        <begin position="1057"/>
        <end position="1069"/>
    </location>
</feature>
<evidence type="ECO:0000256" key="4">
    <source>
        <dbReference type="ARBA" id="ARBA00022454"/>
    </source>
</evidence>
<feature type="compositionally biased region" description="Basic and acidic residues" evidence="19">
    <location>
        <begin position="433"/>
        <end position="449"/>
    </location>
</feature>
<dbReference type="GO" id="GO:0032259">
    <property type="term" value="P:methylation"/>
    <property type="evidence" value="ECO:0007669"/>
    <property type="project" value="UniProtKB-KW"/>
</dbReference>
<dbReference type="FunFam" id="2.170.270.10:FF:000016">
    <property type="entry name" value="Histone-lysine N-methyltransferase"/>
    <property type="match status" value="1"/>
</dbReference>
<dbReference type="PROSITE" id="PS01159">
    <property type="entry name" value="WW_DOMAIN_1"/>
    <property type="match status" value="1"/>
</dbReference>
<evidence type="ECO:0000256" key="12">
    <source>
        <dbReference type="ARBA" id="ARBA00022833"/>
    </source>
</evidence>
<evidence type="ECO:0000256" key="5">
    <source>
        <dbReference type="ARBA" id="ARBA00022473"/>
    </source>
</evidence>
<evidence type="ECO:0000256" key="1">
    <source>
        <dbReference type="ARBA" id="ARBA00004123"/>
    </source>
</evidence>
<sequence>MGDAYDPEHPTEAHAPPHPLSSAREGWTELQMSPGPSTHLQVQSTGDTLATGDDENAVKVENPSVLSVLKGQVTKGCSRFLPKGTKAKVNLEDQGRQKVSFTFNVTKTLRNRFQSAIGTEPDEVKIPPLTLPPISAKGSQDSKSDSDSADATETTTSPPKSKVEWSKVHFKKKHLSDAAKPAGLPDREPCSSSLEEPVDAAVKKDCTGGTETVTKVAAERKPSNQNLSTSHIGKGDNLEEFKNVSSSSSENDELRKVTQVEEAVQAQSAGSESEGDSLRKLQEMRNTESDRDVKKNPNASKVDEVEKVSSYSKSERDKRSSGRSKSDRDLRRTSSRSKYGREERVSSSRSRSDRDSRVPSSYSKSDRSRTSYYRDKDRGYRRSSPYSERSKSSRSKLGPDLRDVSSCSDSEEDSRRYHPRSNDLRRAPLCSKSYRDSRKYQSRSDRDLRATSSCSESEREAKRTKSHPKSDRVCRMSCHESESSKINSPEPESDSRKMSKSDSHPKSSSFHSRVSCHKPEVVKTNSPDLEWDCKKIVKSDDLSRTSSSHSKPVTSFHEVAAKKDPPEPEVESKCFKLGSNSRALPSHSKLSTCGIEAIEEDCSELESDSKSGHNPDINSRLSPLYSKSTTYCEMEVVKIESSESEMSDQNPMVTPPHSKPTTCYEMEVVETDFAESELDPWTNSRLNKNSIVTQSHSKSTTCYEMEVVKMEPSQPEPELDYWENCKLNRKSRITASSSRSCKVRTLRSCAPGNELKSTSCSESEDELREVPELHTSGTMQTVSRSDEICSSFDHQSDSYVSTSPYSTSDLPRAFCHSRFAVEIAGPSPVSKLDGALTKVSSCSESEEDQGSSPHCKADLTVSCHSLSNELLSSPTFMANDLKTSPHPGSHETRPLAHPKLEEFSPWHYTKTEEILACPKLDKAASMPCSNLDTTRTISVDVKCCTREAKHIGERSTENRDVDSRREQHISEVDGAESKHVTLFHNCKSKPNVVPGNQNWDSIEKVKLYTDWPSHLASESHESSEVKTQSPSTNNEETSFVARPDSSVKVESEQSMEISEDEEETDDEMAAEGPLPLNTANLPSSNEAEHSFQNYKTKSDCDSSCMKAECNSVNSENEECLEVAKSSSDSEESETSSDSDDSGVPRNRLQSVIIVPKNSTLTLEKSQSSSPSSSSPSRSNRQEKKQSSGEGGKREANEKPNQEHELNSVQFGSAPQEYIAGWPEGGDEVQGSQLSCPKAVEEQTQASSTQLSPVGETCKSSKQQLLSDKADSTSQPEWFSPDQNRLPLADDKSGSTAQQSADRLGERHQHPLESYSDSPAAGESIAQPSGGLEKNQGEKPDSRQANPWLQPQARDQGSFHSPKFVDSLDWDFSQPEKPSSSCQQPDSSYGLRYGYRTEEADLGERSSCWQASRINYWDPRLQSKSALYSSYQLSQDISGSDVQGQVQPDSMTDDFAIYNSWEAVSRDPRTVAKGVSSLQAHEITSNSSKGTTLVLKASDSTADKDPRAKGLEKRLDDERGKSQKPQHEELDTDLESDIDTRDCEQVNMEPDPHPMMSCKKWVPIVCKMEEFKSTQCWKERSKLEFMPPYFELIEENLYLTERKKSKSHRDIKRMQCECLLSREDRERGELACGEDCLNRLLMIECSSRCLHGEYCTNRRFQRRQYADVEVILTERKGWGLRTDKELSVNSFVLEYCGEVLDHKEFKARVKEYARNKNIHYYFMALKNDEIIDATLKGNCSRFMNHSCEPNCETQKWTVNGQLRVGFFTTKTVPAGTELTFDYQFQRYGKEAQKCFCGSANCRGYLGGENRVSIRAAGGKVKLKDKDRSRKKDSVDEELEAFLENGDGLCDSNHVLSLTRLMVRIETMEQKLTCLKIIQNTHSQSCLKSFLEYHGLSLLWIWMTELGDSRGNSSNNIKLQTEIMKTLEQLPISTKNMLEESKLLPIIQRWAQTKASAPQVSEADGYSSENTSRAQTPLNTQDPAVKQSAEIDGDRQKKLVMKRLKIMSENSMDSGLSDTSKASDGEIEIKEVKDEVVAAVVRPSCLPLDEEDPPGEVPADDGEAQETDSASKTTNGSKLEEGTLVETPSQDEEEGVSDAESERSQEQPGKIEDVSELAMKLLDVWKDLKEVYRIPKKDRSQTERDSIERGRDGTSQKDVSQTPKTPVNLGKEKDADKTLSKDRKKRKPATSPPPSAYERDGLKRSVPDERYDGATPAKKKKTRSKLSTEERRKLFEQEVAQREAQKQNLYLVQQQQQQIQPICVSSQVPYDSATYSNSHQNFATYPPGYPLQTYVDPVNPNAGKVLLPTPNVEPLCPSQMGYEHPQTLLAEPMPVGHSTVQHLSPQVDVQGQQYLAPTPVVIPQDPNVPVIQVPGTPTTGQSYGMWDPNQQTLAVHQQYASGQPPAPMYYQGQPCQPVYSISSPYGPATQQIVQSYTQSSPECAQGQQCFLAHPQGAVAQPAAGMLVTSSAPSYQQPGQPQTVQQPELIVVNSLLDLPPPSPPKPKTIILPCNWKTARDPEGKIYYYHVITRQTQWDPPLWDTGSDDMSVGHEAEMDLGTPTYDENPAKDPMLTELHGQDGSGDGTPNSYSQSSKKKPKTAEADTSTELAKRSKEMFRKE</sequence>
<feature type="domain" description="AWS" evidence="23">
    <location>
        <begin position="1610"/>
        <end position="1663"/>
    </location>
</feature>
<keyword evidence="13" id="KW-0156">Chromatin regulator</keyword>
<feature type="compositionally biased region" description="Basic and acidic residues" evidence="19">
    <location>
        <begin position="2195"/>
        <end position="2210"/>
    </location>
</feature>
<dbReference type="Pfam" id="PF00856">
    <property type="entry name" value="SET"/>
    <property type="match status" value="1"/>
</dbReference>
<keyword evidence="14" id="KW-0805">Transcription regulation</keyword>
<evidence type="ECO:0000256" key="2">
    <source>
        <dbReference type="ARBA" id="ARBA00004286"/>
    </source>
</evidence>
<feature type="compositionally biased region" description="Polar residues" evidence="19">
    <location>
        <begin position="1375"/>
        <end position="1386"/>
    </location>
</feature>
<dbReference type="InterPro" id="IPR044437">
    <property type="entry name" value="SETD2/Set2_SET"/>
</dbReference>
<dbReference type="Proteomes" id="UP000288216">
    <property type="component" value="Unassembled WGS sequence"/>
</dbReference>
<feature type="compositionally biased region" description="Basic and acidic residues" evidence="19">
    <location>
        <begin position="2129"/>
        <end position="2153"/>
    </location>
</feature>
<dbReference type="PROSITE" id="PS51215">
    <property type="entry name" value="AWS"/>
    <property type="match status" value="1"/>
</dbReference>
<dbReference type="InterPro" id="IPR001202">
    <property type="entry name" value="WW_dom"/>
</dbReference>
<name>A0A401P1V1_SCYTO</name>
<gene>
    <name evidence="24" type="ORF">scyTo_0015085</name>
</gene>
<dbReference type="InterPro" id="IPR006560">
    <property type="entry name" value="AWS_dom"/>
</dbReference>
<keyword evidence="10" id="KW-0479">Metal-binding</keyword>
<evidence type="ECO:0000256" key="17">
    <source>
        <dbReference type="ARBA" id="ARBA00030091"/>
    </source>
</evidence>
<feature type="region of interest" description="Disordered" evidence="19">
    <location>
        <begin position="1956"/>
        <end position="1994"/>
    </location>
</feature>
<feature type="region of interest" description="Disordered" evidence="19">
    <location>
        <begin position="951"/>
        <end position="973"/>
    </location>
</feature>
<feature type="region of interest" description="Disordered" evidence="19">
    <location>
        <begin position="2129"/>
        <end position="2227"/>
    </location>
</feature>
<evidence type="ECO:0000256" key="16">
    <source>
        <dbReference type="ARBA" id="ARBA00023242"/>
    </source>
</evidence>
<feature type="domain" description="SET" evidence="21">
    <location>
        <begin position="1665"/>
        <end position="1782"/>
    </location>
</feature>
<comment type="subcellular location">
    <subcellularLocation>
        <location evidence="2">Chromosome</location>
    </subcellularLocation>
    <subcellularLocation>
        <location evidence="1">Nucleus</location>
    </subcellularLocation>
</comment>